<sequence>MTSRAWEFWTIESTPRAPVSISMSFTRSPARSTMREQPVRSESSAFIPNAVPAAQLVMTTSASPTLAVTVLPGKVPSIECSPLLRPRGGSRTPSPTTLSTFSADQLQRIDEEQQLEQNLHSPHVPLWKKHDGILAMIASQFFFWAVNVLAKMLSNDYGLHTLEMILIRMSITSAVLLGYMHYHSLPDYFLGPSGVRLLLVVRAIGGFWGLFGVFYSLQYLTLSDSTTITFLGPMVTPIFCWFFLKEEYTVIEACAGVVSFSGVMVVARGSPSTDAAVIGHTGRIGENVTGNVAEDAAMTDARQKVFTVVVAVVCILAGASAVTSMRAVGKRAHPLILTHYFSSFSAIFSLILIPLSGVKFVPPTQPMVILLLLRTIVLGNAAVLSLTYGIQRVRSSKASMTSYLQYSLALVGDWAVWGETPDKWSWVGGTVVLAGATVDIFAKWRSENESAGRTDEGVYVPLTTVVSKSDSASEQSKSR</sequence>
<feature type="transmembrane region" description="Helical" evidence="5">
    <location>
        <begin position="249"/>
        <end position="267"/>
    </location>
</feature>
<dbReference type="AlphaFoldDB" id="A0A0E9NG66"/>
<keyword evidence="4 5" id="KW-0472">Membrane</keyword>
<keyword evidence="3 5" id="KW-1133">Transmembrane helix</keyword>
<dbReference type="SUPFAM" id="SSF103481">
    <property type="entry name" value="Multidrug resistance efflux transporter EmrE"/>
    <property type="match status" value="2"/>
</dbReference>
<evidence type="ECO:0000313" key="7">
    <source>
        <dbReference type="EMBL" id="GAO48813.1"/>
    </source>
</evidence>
<evidence type="ECO:0000313" key="8">
    <source>
        <dbReference type="Proteomes" id="UP000033140"/>
    </source>
</evidence>
<dbReference type="Proteomes" id="UP000033140">
    <property type="component" value="Unassembled WGS sequence"/>
</dbReference>
<dbReference type="GO" id="GO:0016020">
    <property type="term" value="C:membrane"/>
    <property type="evidence" value="ECO:0007669"/>
    <property type="project" value="UniProtKB-SubCell"/>
</dbReference>
<evidence type="ECO:0000256" key="2">
    <source>
        <dbReference type="ARBA" id="ARBA00022692"/>
    </source>
</evidence>
<dbReference type="STRING" id="698492.A0A0E9NG66"/>
<proteinExistence type="predicted"/>
<dbReference type="OMA" id="FWTIEST"/>
<feature type="transmembrane region" description="Helical" evidence="5">
    <location>
        <begin position="165"/>
        <end position="182"/>
    </location>
</feature>
<feature type="transmembrane region" description="Helical" evidence="5">
    <location>
        <begin position="367"/>
        <end position="388"/>
    </location>
</feature>
<evidence type="ECO:0000256" key="4">
    <source>
        <dbReference type="ARBA" id="ARBA00023136"/>
    </source>
</evidence>
<feature type="transmembrane region" description="Helical" evidence="5">
    <location>
        <begin position="227"/>
        <end position="244"/>
    </location>
</feature>
<name>A0A0E9NG66_SAICN</name>
<reference evidence="7 8" key="3">
    <citation type="journal article" date="2015" name="Genome Announc.">
        <title>Draft Genome Sequence of the Archiascomycetous Yeast Saitoella complicata.</title>
        <authorList>
            <person name="Yamauchi K."/>
            <person name="Kondo S."/>
            <person name="Hamamoto M."/>
            <person name="Takahashi Y."/>
            <person name="Ogura Y."/>
            <person name="Hayashi T."/>
            <person name="Nishida H."/>
        </authorList>
    </citation>
    <scope>NUCLEOTIDE SEQUENCE [LARGE SCALE GENOMIC DNA]</scope>
    <source>
        <strain evidence="7 8">NRRL Y-17804</strain>
    </source>
</reference>
<feature type="transmembrane region" description="Helical" evidence="5">
    <location>
        <begin position="133"/>
        <end position="153"/>
    </location>
</feature>
<protein>
    <recommendedName>
        <fullName evidence="6">EamA domain-containing protein</fullName>
    </recommendedName>
</protein>
<dbReference type="Pfam" id="PF00892">
    <property type="entry name" value="EamA"/>
    <property type="match status" value="2"/>
</dbReference>
<feature type="transmembrane region" description="Helical" evidence="5">
    <location>
        <begin position="335"/>
        <end position="355"/>
    </location>
</feature>
<feature type="domain" description="EamA" evidence="6">
    <location>
        <begin position="310"/>
        <end position="437"/>
    </location>
</feature>
<dbReference type="PANTHER" id="PTHR22911">
    <property type="entry name" value="ACYL-MALONYL CONDENSING ENZYME-RELATED"/>
    <property type="match status" value="1"/>
</dbReference>
<feature type="transmembrane region" description="Helical" evidence="5">
    <location>
        <begin position="194"/>
        <end position="215"/>
    </location>
</feature>
<comment type="subcellular location">
    <subcellularLocation>
        <location evidence="1">Membrane</location>
        <topology evidence="1">Multi-pass membrane protein</topology>
    </subcellularLocation>
</comment>
<evidence type="ECO:0000256" key="5">
    <source>
        <dbReference type="SAM" id="Phobius"/>
    </source>
</evidence>
<reference evidence="7 8" key="1">
    <citation type="journal article" date="2011" name="J. Gen. Appl. Microbiol.">
        <title>Draft genome sequencing of the enigmatic yeast Saitoella complicata.</title>
        <authorList>
            <person name="Nishida H."/>
            <person name="Hamamoto M."/>
            <person name="Sugiyama J."/>
        </authorList>
    </citation>
    <scope>NUCLEOTIDE SEQUENCE [LARGE SCALE GENOMIC DNA]</scope>
    <source>
        <strain evidence="7 8">NRRL Y-17804</strain>
    </source>
</reference>
<accession>A0A0E9NG66</accession>
<dbReference type="InterPro" id="IPR037185">
    <property type="entry name" value="EmrE-like"/>
</dbReference>
<comment type="caution">
    <text evidence="7">The sequence shown here is derived from an EMBL/GenBank/DDBJ whole genome shotgun (WGS) entry which is preliminary data.</text>
</comment>
<dbReference type="EMBL" id="BACD03000017">
    <property type="protein sequence ID" value="GAO48813.1"/>
    <property type="molecule type" value="Genomic_DNA"/>
</dbReference>
<keyword evidence="2 5" id="KW-0812">Transmembrane</keyword>
<reference evidence="7 8" key="2">
    <citation type="journal article" date="2014" name="J. Gen. Appl. Microbiol.">
        <title>The early diverging ascomycetous budding yeast Saitoella complicata has three histone deacetylases belonging to the Clr6, Hos2, and Rpd3 lineages.</title>
        <authorList>
            <person name="Nishida H."/>
            <person name="Matsumoto T."/>
            <person name="Kondo S."/>
            <person name="Hamamoto M."/>
            <person name="Yoshikawa H."/>
        </authorList>
    </citation>
    <scope>NUCLEOTIDE SEQUENCE [LARGE SCALE GENOMIC DNA]</scope>
    <source>
        <strain evidence="7 8">NRRL Y-17804</strain>
    </source>
</reference>
<evidence type="ECO:0000256" key="3">
    <source>
        <dbReference type="ARBA" id="ARBA00022989"/>
    </source>
</evidence>
<feature type="domain" description="EamA" evidence="6">
    <location>
        <begin position="132"/>
        <end position="267"/>
    </location>
</feature>
<evidence type="ECO:0000259" key="6">
    <source>
        <dbReference type="Pfam" id="PF00892"/>
    </source>
</evidence>
<gene>
    <name evidence="7" type="ORF">G7K_2982-t1</name>
</gene>
<keyword evidence="8" id="KW-1185">Reference proteome</keyword>
<dbReference type="InterPro" id="IPR000620">
    <property type="entry name" value="EamA_dom"/>
</dbReference>
<dbReference type="PANTHER" id="PTHR22911:SF6">
    <property type="entry name" value="SOLUTE CARRIER FAMILY 35 MEMBER G1"/>
    <property type="match status" value="1"/>
</dbReference>
<evidence type="ECO:0000256" key="1">
    <source>
        <dbReference type="ARBA" id="ARBA00004141"/>
    </source>
</evidence>
<feature type="transmembrane region" description="Helical" evidence="5">
    <location>
        <begin position="305"/>
        <end position="323"/>
    </location>
</feature>
<organism evidence="7 8">
    <name type="scientific">Saitoella complicata (strain BCRC 22490 / CBS 7301 / JCM 7358 / NBRC 10748 / NRRL Y-17804)</name>
    <dbReference type="NCBI Taxonomy" id="698492"/>
    <lineage>
        <taxon>Eukaryota</taxon>
        <taxon>Fungi</taxon>
        <taxon>Dikarya</taxon>
        <taxon>Ascomycota</taxon>
        <taxon>Taphrinomycotina</taxon>
        <taxon>Taphrinomycotina incertae sedis</taxon>
        <taxon>Saitoella</taxon>
    </lineage>
</organism>